<evidence type="ECO:0000256" key="3">
    <source>
        <dbReference type="ARBA" id="ARBA00020887"/>
    </source>
</evidence>
<dbReference type="PANTHER" id="PTHR22683:SF41">
    <property type="entry name" value="DNA TRANSLOCASE FTSK"/>
    <property type="match status" value="1"/>
</dbReference>
<sequence length="1052" mass="114129">MAAEFILLHVSWKGTVPLRCEGVGELSVKEKGVPRHAAEEDSQQPTTRLSLHLHGVAREGATIILLAACVFLLLALFSYQPADPGWSRRGPETVVANWMGPFGAWLADVLYSLFGASALWWPGMLGFAGWRLIRTRRVQLEWDATAVAVRLGGLVLLLLGTTTLGALHFYSPDSVLPYASGGILGEGLVGALVPLVDSGGTGLLAVAAMLCGFPLFSGVSWLTVMDELGHRFLRLWRWAATPFGLSRDRHEPAWDEDDSQAEEEPEPEARPESPRRRWRFWRRREPLTPTGQAGQREPGLASSFGDDGDTDIPWDVPERTPSAKRPEAAYSARQGEAATAARSAAAAEAPPVPGFGGARAAEAPMATTVLKASRDEEPIPAAAMPLRATKSDEAASAEPTDGARREDADASATPQADDRAKAGERHDSPRREPALGDLQPEEPVDAHEPRLSWNDIGLADDERDDADDERASPAARYDEQEETPSRYADQAEGLRTWRESAPHAQEEAHEGRVATAEQAREAAEEPDGPTLWTVEHLQSQRPVLDDMPEPDGELPSLRLLTPAEPHHQNYTEQQLADMAELLETRLREYGVKAEVVHTWPGPVITRFEIKPAAGVKVSKISNLAKDLARSLMVKSVRVVEVIPGRPTVGIEIPNPHRAMIRLREVIDSDRYQQEASALTLALGQDIGGGPVVANLGKMPHLLVAGTTGSGKSVGVNAMLISMLLKATPEELRLIMVDPKMLELSVYDGIPHLLAPVVTDMKEAANALRWCVAEMERRYKLMAAMGVRNIAGFNGKLDEAERAGAQVADPLWEPQPWEMHESPPVLEKLPYIVVVIDEFADMFMIVGKKVEELIARLAQKARAAGIHLILATQRPSVDVVTGLIKANIPTRMAFQVSSKVDSRTILDQGGAENLLGHGDMLYLPAGAGLPTRVHGAFVDDDEVHRVVEDWKRRGEPEYIEEILSGGVSAEALAGLEAEGGEGGGDAEQDALYDEAVQFVTESRRASISAVQRRFKIGYNRAARLVEAMEAAGVVSSMGSNGGREVLAPPPVGN</sequence>
<reference evidence="18 19" key="1">
    <citation type="journal article" date="2021" name="Front. Microbiol.">
        <title>Aerobic Denitrification and Heterotrophic Sulfur Oxidation in the Genus Halomonas Revealed by Six Novel Species Characterizations and Genome-Based Analysis.</title>
        <authorList>
            <person name="Wang L."/>
            <person name="Shao Z."/>
        </authorList>
    </citation>
    <scope>NUCLEOTIDE SEQUENCE [LARGE SCALE GENOMIC DNA]</scope>
    <source>
        <strain evidence="18 19">MCCC 1A11059</strain>
    </source>
</reference>
<dbReference type="Pfam" id="PF13491">
    <property type="entry name" value="FtsK_4TM"/>
    <property type="match status" value="1"/>
</dbReference>
<dbReference type="InterPro" id="IPR025199">
    <property type="entry name" value="FtsK_4TM"/>
</dbReference>
<keyword evidence="19" id="KW-1185">Reference proteome</keyword>
<dbReference type="PANTHER" id="PTHR22683">
    <property type="entry name" value="SPORULATION PROTEIN RELATED"/>
    <property type="match status" value="1"/>
</dbReference>
<proteinExistence type="inferred from homology"/>
<evidence type="ECO:0000259" key="17">
    <source>
        <dbReference type="PROSITE" id="PS50901"/>
    </source>
</evidence>
<dbReference type="CDD" id="cd01127">
    <property type="entry name" value="TrwB_TraG_TraD_VirD4"/>
    <property type="match status" value="1"/>
</dbReference>
<evidence type="ECO:0000256" key="12">
    <source>
        <dbReference type="ARBA" id="ARBA00023136"/>
    </source>
</evidence>
<dbReference type="InterPro" id="IPR041027">
    <property type="entry name" value="FtsK_alpha"/>
</dbReference>
<keyword evidence="11" id="KW-0238">DNA-binding</keyword>
<dbReference type="Proteomes" id="UP000671868">
    <property type="component" value="Chromosome"/>
</dbReference>
<evidence type="ECO:0000256" key="10">
    <source>
        <dbReference type="ARBA" id="ARBA00022989"/>
    </source>
</evidence>
<dbReference type="Pfam" id="PF09397">
    <property type="entry name" value="FtsK_gamma"/>
    <property type="match status" value="1"/>
</dbReference>
<feature type="transmembrane region" description="Helical" evidence="16">
    <location>
        <begin position="60"/>
        <end position="79"/>
    </location>
</feature>
<dbReference type="Gene3D" id="1.10.10.10">
    <property type="entry name" value="Winged helix-like DNA-binding domain superfamily/Winged helix DNA-binding domain"/>
    <property type="match status" value="1"/>
</dbReference>
<name>A0ABX7WBV5_9GAMM</name>
<keyword evidence="13" id="KW-0131">Cell cycle</keyword>
<dbReference type="Pfam" id="PF17854">
    <property type="entry name" value="FtsK_alpha"/>
    <property type="match status" value="1"/>
</dbReference>
<feature type="transmembrane region" description="Helical" evidence="16">
    <location>
        <begin position="151"/>
        <end position="170"/>
    </location>
</feature>
<protein>
    <recommendedName>
        <fullName evidence="3">DNA translocase FtsK</fullName>
    </recommendedName>
</protein>
<feature type="region of interest" description="Disordered" evidence="15">
    <location>
        <begin position="247"/>
        <end position="532"/>
    </location>
</feature>
<feature type="transmembrane region" description="Helical" evidence="16">
    <location>
        <begin position="109"/>
        <end position="130"/>
    </location>
</feature>
<feature type="binding site" evidence="14">
    <location>
        <begin position="705"/>
        <end position="712"/>
    </location>
    <ligand>
        <name>ATP</name>
        <dbReference type="ChEBI" id="CHEBI:30616"/>
    </ligand>
</feature>
<feature type="compositionally biased region" description="Acidic residues" evidence="15">
    <location>
        <begin position="254"/>
        <end position="266"/>
    </location>
</feature>
<dbReference type="SUPFAM" id="SSF46785">
    <property type="entry name" value="Winged helix' DNA-binding domain"/>
    <property type="match status" value="1"/>
</dbReference>
<dbReference type="SMART" id="SM00843">
    <property type="entry name" value="Ftsk_gamma"/>
    <property type="match status" value="1"/>
</dbReference>
<evidence type="ECO:0000256" key="11">
    <source>
        <dbReference type="ARBA" id="ARBA00023125"/>
    </source>
</evidence>
<evidence type="ECO:0000256" key="16">
    <source>
        <dbReference type="SAM" id="Phobius"/>
    </source>
</evidence>
<dbReference type="PROSITE" id="PS50901">
    <property type="entry name" value="FTSK"/>
    <property type="match status" value="1"/>
</dbReference>
<dbReference type="InterPro" id="IPR050206">
    <property type="entry name" value="FtsK/SpoIIIE/SftA"/>
</dbReference>
<keyword evidence="6 16" id="KW-0812">Transmembrane</keyword>
<organism evidence="18 19">
    <name type="scientific">Billgrantia sulfidoxydans</name>
    <dbReference type="NCBI Taxonomy" id="2733484"/>
    <lineage>
        <taxon>Bacteria</taxon>
        <taxon>Pseudomonadati</taxon>
        <taxon>Pseudomonadota</taxon>
        <taxon>Gammaproteobacteria</taxon>
        <taxon>Oceanospirillales</taxon>
        <taxon>Halomonadaceae</taxon>
        <taxon>Billgrantia</taxon>
    </lineage>
</organism>
<evidence type="ECO:0000256" key="2">
    <source>
        <dbReference type="ARBA" id="ARBA00006474"/>
    </source>
</evidence>
<evidence type="ECO:0000256" key="9">
    <source>
        <dbReference type="ARBA" id="ARBA00022840"/>
    </source>
</evidence>
<keyword evidence="8" id="KW-0159">Chromosome partition</keyword>
<dbReference type="SUPFAM" id="SSF52540">
    <property type="entry name" value="P-loop containing nucleoside triphosphate hydrolases"/>
    <property type="match status" value="1"/>
</dbReference>
<evidence type="ECO:0000313" key="18">
    <source>
        <dbReference type="EMBL" id="QTP57007.1"/>
    </source>
</evidence>
<keyword evidence="12 16" id="KW-0472">Membrane</keyword>
<evidence type="ECO:0000256" key="6">
    <source>
        <dbReference type="ARBA" id="ARBA00022692"/>
    </source>
</evidence>
<dbReference type="InterPro" id="IPR027417">
    <property type="entry name" value="P-loop_NTPase"/>
</dbReference>
<comment type="subcellular location">
    <subcellularLocation>
        <location evidence="1">Cell membrane</location>
        <topology evidence="1">Multi-pass membrane protein</topology>
    </subcellularLocation>
</comment>
<evidence type="ECO:0000256" key="4">
    <source>
        <dbReference type="ARBA" id="ARBA00022475"/>
    </source>
</evidence>
<keyword evidence="9 14" id="KW-0067">ATP-binding</keyword>
<evidence type="ECO:0000256" key="13">
    <source>
        <dbReference type="ARBA" id="ARBA00023306"/>
    </source>
</evidence>
<evidence type="ECO:0000256" key="1">
    <source>
        <dbReference type="ARBA" id="ARBA00004651"/>
    </source>
</evidence>
<feature type="compositionally biased region" description="Acidic residues" evidence="15">
    <location>
        <begin position="458"/>
        <end position="468"/>
    </location>
</feature>
<keyword evidence="10 16" id="KW-1133">Transmembrane helix</keyword>
<keyword evidence="4" id="KW-1003">Cell membrane</keyword>
<feature type="transmembrane region" description="Helical" evidence="16">
    <location>
        <begin position="203"/>
        <end position="224"/>
    </location>
</feature>
<dbReference type="InterPro" id="IPR036388">
    <property type="entry name" value="WH-like_DNA-bd_sf"/>
</dbReference>
<evidence type="ECO:0000256" key="7">
    <source>
        <dbReference type="ARBA" id="ARBA00022741"/>
    </source>
</evidence>
<evidence type="ECO:0000313" key="19">
    <source>
        <dbReference type="Proteomes" id="UP000671868"/>
    </source>
</evidence>
<dbReference type="InterPro" id="IPR018541">
    <property type="entry name" value="Ftsk_gamma"/>
</dbReference>
<feature type="transmembrane region" description="Helical" evidence="16">
    <location>
        <begin position="176"/>
        <end position="196"/>
    </location>
</feature>
<evidence type="ECO:0000256" key="14">
    <source>
        <dbReference type="PROSITE-ProRule" id="PRU00289"/>
    </source>
</evidence>
<evidence type="ECO:0000256" key="5">
    <source>
        <dbReference type="ARBA" id="ARBA00022618"/>
    </source>
</evidence>
<feature type="compositionally biased region" description="Low complexity" evidence="15">
    <location>
        <begin position="331"/>
        <end position="349"/>
    </location>
</feature>
<gene>
    <name evidence="18" type="ORF">HNO51_06810</name>
</gene>
<feature type="domain" description="FtsK" evidence="17">
    <location>
        <begin position="688"/>
        <end position="902"/>
    </location>
</feature>
<dbReference type="EMBL" id="CP053381">
    <property type="protein sequence ID" value="QTP57007.1"/>
    <property type="molecule type" value="Genomic_DNA"/>
</dbReference>
<feature type="compositionally biased region" description="Basic and acidic residues" evidence="15">
    <location>
        <begin position="495"/>
        <end position="523"/>
    </location>
</feature>
<dbReference type="Pfam" id="PF01580">
    <property type="entry name" value="FtsK_SpoIIIE"/>
    <property type="match status" value="1"/>
</dbReference>
<keyword evidence="7 14" id="KW-0547">Nucleotide-binding</keyword>
<comment type="similarity">
    <text evidence="2">Belongs to the FtsK/SpoIIIE/SftA family.</text>
</comment>
<evidence type="ECO:0000256" key="8">
    <source>
        <dbReference type="ARBA" id="ARBA00022829"/>
    </source>
</evidence>
<accession>A0ABX7WBV5</accession>
<evidence type="ECO:0000256" key="15">
    <source>
        <dbReference type="SAM" id="MobiDB-lite"/>
    </source>
</evidence>
<keyword evidence="5" id="KW-0132">Cell division</keyword>
<dbReference type="Gene3D" id="3.40.50.300">
    <property type="entry name" value="P-loop containing nucleotide triphosphate hydrolases"/>
    <property type="match status" value="1"/>
</dbReference>
<dbReference type="Gene3D" id="3.30.980.40">
    <property type="match status" value="1"/>
</dbReference>
<dbReference type="InterPro" id="IPR002543">
    <property type="entry name" value="FtsK_dom"/>
</dbReference>
<feature type="compositionally biased region" description="Basic and acidic residues" evidence="15">
    <location>
        <begin position="416"/>
        <end position="434"/>
    </location>
</feature>
<dbReference type="InterPro" id="IPR036390">
    <property type="entry name" value="WH_DNA-bd_sf"/>
</dbReference>